<accession>A0A8J8WL88</accession>
<feature type="region of interest" description="Disordered" evidence="1">
    <location>
        <begin position="1"/>
        <end position="104"/>
    </location>
</feature>
<dbReference type="OrthoDB" id="4779541at2759"/>
<dbReference type="AlphaFoldDB" id="A0A8J8WL88"/>
<protein>
    <submittedName>
        <fullName evidence="2">Uncharacterized protein</fullName>
    </submittedName>
</protein>
<organism evidence="2 3">
    <name type="scientific">Penicillium ucsense</name>
    <dbReference type="NCBI Taxonomy" id="2839758"/>
    <lineage>
        <taxon>Eukaryota</taxon>
        <taxon>Fungi</taxon>
        <taxon>Dikarya</taxon>
        <taxon>Ascomycota</taxon>
        <taxon>Pezizomycotina</taxon>
        <taxon>Eurotiomycetes</taxon>
        <taxon>Eurotiomycetidae</taxon>
        <taxon>Eurotiales</taxon>
        <taxon>Aspergillaceae</taxon>
        <taxon>Penicillium</taxon>
    </lineage>
</organism>
<feature type="compositionally biased region" description="Low complexity" evidence="1">
    <location>
        <begin position="43"/>
        <end position="52"/>
    </location>
</feature>
<dbReference type="Proteomes" id="UP000631181">
    <property type="component" value="Unassembled WGS sequence"/>
</dbReference>
<evidence type="ECO:0000313" key="3">
    <source>
        <dbReference type="Proteomes" id="UP000631181"/>
    </source>
</evidence>
<gene>
    <name evidence="2" type="ORF">PECM_002343</name>
</gene>
<keyword evidence="3" id="KW-1185">Reference proteome</keyword>
<feature type="compositionally biased region" description="Polar residues" evidence="1">
    <location>
        <begin position="1"/>
        <end position="25"/>
    </location>
</feature>
<evidence type="ECO:0000256" key="1">
    <source>
        <dbReference type="SAM" id="MobiDB-lite"/>
    </source>
</evidence>
<name>A0A8J8WL88_9EURO</name>
<sequence length="138" mass="14715">MVNTRIGGSQGSSTGAPGIPVSTQDPRSHYDPATTGYNPATGAAYAKPSAKSKATRSDRIWHTPNTVQRAKIEEATATSGTGDSSKSTMTELSESSRRKAKRIGASVQPLKKYLNRQVGNRLEICIRSLRPTLLPVSS</sequence>
<proteinExistence type="predicted"/>
<feature type="compositionally biased region" description="Polar residues" evidence="1">
    <location>
        <begin position="76"/>
        <end position="93"/>
    </location>
</feature>
<reference evidence="2" key="1">
    <citation type="journal article" date="2020" name="Front. Microbiol.">
        <title>Gene regulatory networks of Penicillium echinulatum 2HH and Penicillium oxalicum 114-2 inferred by a computational biology approach.</title>
        <authorList>
            <person name="Lenz A.R."/>
            <person name="Galan-Vasquez E."/>
            <person name="Balbinot E."/>
            <person name="De Abreu F.P."/>
            <person name="De Oliveira N.S."/>
            <person name="Da Rosa L.O."/>
            <person name="De Avila E Silva S."/>
            <person name="Camassola M."/>
            <person name="Dillon A.J.P."/>
            <person name="Perez-Rueda E."/>
        </authorList>
    </citation>
    <scope>NUCLEOTIDE SEQUENCE</scope>
    <source>
        <strain evidence="2">S1M29</strain>
    </source>
</reference>
<evidence type="ECO:0000313" key="2">
    <source>
        <dbReference type="EMBL" id="KAF7718310.1"/>
    </source>
</evidence>
<comment type="caution">
    <text evidence="2">The sequence shown here is derived from an EMBL/GenBank/DDBJ whole genome shotgun (WGS) entry which is preliminary data.</text>
</comment>
<dbReference type="EMBL" id="WIWV01000016">
    <property type="protein sequence ID" value="KAF7718310.1"/>
    <property type="molecule type" value="Genomic_DNA"/>
</dbReference>